<dbReference type="Pfam" id="PF07694">
    <property type="entry name" value="5TM-5TMR_LYT"/>
    <property type="match status" value="1"/>
</dbReference>
<feature type="transmembrane region" description="Helical" evidence="8">
    <location>
        <begin position="165"/>
        <end position="186"/>
    </location>
</feature>
<accession>A0A506U5P7</accession>
<evidence type="ECO:0000313" key="11">
    <source>
        <dbReference type="Proteomes" id="UP000318801"/>
    </source>
</evidence>
<evidence type="ECO:0000313" key="10">
    <source>
        <dbReference type="EMBL" id="TPW29170.1"/>
    </source>
</evidence>
<evidence type="ECO:0000259" key="9">
    <source>
        <dbReference type="PROSITE" id="PS50887"/>
    </source>
</evidence>
<dbReference type="FunFam" id="3.30.70.270:FF:000001">
    <property type="entry name" value="Diguanylate cyclase domain protein"/>
    <property type="match status" value="1"/>
</dbReference>
<dbReference type="PANTHER" id="PTHR45138">
    <property type="entry name" value="REGULATORY COMPONENTS OF SENSORY TRANSDUCTION SYSTEM"/>
    <property type="match status" value="1"/>
</dbReference>
<dbReference type="GO" id="GO:0005886">
    <property type="term" value="C:plasma membrane"/>
    <property type="evidence" value="ECO:0007669"/>
    <property type="project" value="UniProtKB-SubCell"/>
</dbReference>
<feature type="transmembrane region" description="Helical" evidence="8">
    <location>
        <begin position="71"/>
        <end position="96"/>
    </location>
</feature>
<dbReference type="InterPro" id="IPR043128">
    <property type="entry name" value="Rev_trsase/Diguanyl_cyclase"/>
</dbReference>
<evidence type="ECO:0000256" key="8">
    <source>
        <dbReference type="SAM" id="Phobius"/>
    </source>
</evidence>
<dbReference type="Pfam" id="PF00990">
    <property type="entry name" value="GGDEF"/>
    <property type="match status" value="1"/>
</dbReference>
<feature type="transmembrane region" description="Helical" evidence="8">
    <location>
        <begin position="38"/>
        <end position="59"/>
    </location>
</feature>
<evidence type="ECO:0000256" key="2">
    <source>
        <dbReference type="ARBA" id="ARBA00012528"/>
    </source>
</evidence>
<dbReference type="InterPro" id="IPR029787">
    <property type="entry name" value="Nucleotide_cyclase"/>
</dbReference>
<dbReference type="Proteomes" id="UP000318801">
    <property type="component" value="Unassembled WGS sequence"/>
</dbReference>
<feature type="transmembrane region" description="Helical" evidence="8">
    <location>
        <begin position="108"/>
        <end position="125"/>
    </location>
</feature>
<feature type="transmembrane region" description="Helical" evidence="8">
    <location>
        <begin position="132"/>
        <end position="153"/>
    </location>
</feature>
<keyword evidence="4 8" id="KW-0812">Transmembrane</keyword>
<dbReference type="CDD" id="cd01949">
    <property type="entry name" value="GGDEF"/>
    <property type="match status" value="1"/>
</dbReference>
<dbReference type="GO" id="GO:0071555">
    <property type="term" value="P:cell wall organization"/>
    <property type="evidence" value="ECO:0007669"/>
    <property type="project" value="InterPro"/>
</dbReference>
<gene>
    <name evidence="10" type="ORF">FJU08_15075</name>
</gene>
<dbReference type="NCBIfam" id="TIGR00254">
    <property type="entry name" value="GGDEF"/>
    <property type="match status" value="1"/>
</dbReference>
<evidence type="ECO:0000256" key="3">
    <source>
        <dbReference type="ARBA" id="ARBA00022475"/>
    </source>
</evidence>
<dbReference type="OrthoDB" id="9812260at2"/>
<dbReference type="GO" id="GO:0052621">
    <property type="term" value="F:diguanylate cyclase activity"/>
    <property type="evidence" value="ECO:0007669"/>
    <property type="project" value="UniProtKB-EC"/>
</dbReference>
<feature type="domain" description="GGDEF" evidence="9">
    <location>
        <begin position="231"/>
        <end position="364"/>
    </location>
</feature>
<protein>
    <recommendedName>
        <fullName evidence="2">diguanylate cyclase</fullName>
        <ecNumber evidence="2">2.7.7.65</ecNumber>
    </recommendedName>
</protein>
<keyword evidence="3" id="KW-1003">Cell membrane</keyword>
<organism evidence="10 11">
    <name type="scientific">Martelella alba</name>
    <dbReference type="NCBI Taxonomy" id="2590451"/>
    <lineage>
        <taxon>Bacteria</taxon>
        <taxon>Pseudomonadati</taxon>
        <taxon>Pseudomonadota</taxon>
        <taxon>Alphaproteobacteria</taxon>
        <taxon>Hyphomicrobiales</taxon>
        <taxon>Aurantimonadaceae</taxon>
        <taxon>Martelella</taxon>
    </lineage>
</organism>
<dbReference type="AlphaFoldDB" id="A0A506U5P7"/>
<dbReference type="InterPro" id="IPR050469">
    <property type="entry name" value="Diguanylate_Cyclase"/>
</dbReference>
<dbReference type="PROSITE" id="PS50887">
    <property type="entry name" value="GGDEF"/>
    <property type="match status" value="1"/>
</dbReference>
<sequence length="365" mass="38614">MIVADPSLIAALFGKLGIAAVVVLIYRMIRHSTLRPGWSGLATGLAFAVGAVASMINPLEISPGIIIDARNVMVALATVFGGFWAGLLSAVIVTIARILIGGAGVETAVLSIMISLAAGLVYRLLKGPQHNLIGLGLLGLSLSVTFVTPFPFLPAATVLPLLQSTWLAITVSNVAGAVIMGGVLAAEDRIEDSYGELRMAAMTDPLTGLKNRRQLDRLVNSWHAGSFETDTVFAVMLIDVDHFKAVNDSYGHPLGDDVLREIAGIVSRRVRRSDLAVRFGGDEIVIIMPDCPSRRGLAVAEGIREKVAQTAFNAEGELFSVTVSIGVAAHPATPAGLSRLIDTADRALYRAKAEGRNRSFLLEEA</sequence>
<feature type="transmembrane region" description="Helical" evidence="8">
    <location>
        <begin position="7"/>
        <end position="26"/>
    </location>
</feature>
<keyword evidence="6 8" id="KW-0472">Membrane</keyword>
<dbReference type="EMBL" id="VHLG01000010">
    <property type="protein sequence ID" value="TPW29170.1"/>
    <property type="molecule type" value="Genomic_DNA"/>
</dbReference>
<dbReference type="InterPro" id="IPR000160">
    <property type="entry name" value="GGDEF_dom"/>
</dbReference>
<comment type="caution">
    <text evidence="10">The sequence shown here is derived from an EMBL/GenBank/DDBJ whole genome shotgun (WGS) entry which is preliminary data.</text>
</comment>
<dbReference type="SUPFAM" id="SSF55073">
    <property type="entry name" value="Nucleotide cyclase"/>
    <property type="match status" value="1"/>
</dbReference>
<comment type="subcellular location">
    <subcellularLocation>
        <location evidence="1">Cell membrane</location>
        <topology evidence="1">Multi-pass membrane protein</topology>
    </subcellularLocation>
</comment>
<evidence type="ECO:0000256" key="1">
    <source>
        <dbReference type="ARBA" id="ARBA00004651"/>
    </source>
</evidence>
<reference evidence="10 11" key="1">
    <citation type="submission" date="2019-06" db="EMBL/GenBank/DDBJ databases">
        <authorList>
            <person name="Li M."/>
        </authorList>
    </citation>
    <scope>NUCLEOTIDE SEQUENCE [LARGE SCALE GENOMIC DNA]</scope>
    <source>
        <strain evidence="10 11">BGMRC2036</strain>
    </source>
</reference>
<dbReference type="InterPro" id="IPR011620">
    <property type="entry name" value="Sig_transdc_His_kinase_LytS_TM"/>
</dbReference>
<dbReference type="Gene3D" id="3.30.70.270">
    <property type="match status" value="1"/>
</dbReference>
<dbReference type="RefSeq" id="WP_141149845.1">
    <property type="nucleotide sequence ID" value="NZ_VHLG01000010.1"/>
</dbReference>
<dbReference type="GO" id="GO:0000155">
    <property type="term" value="F:phosphorelay sensor kinase activity"/>
    <property type="evidence" value="ECO:0007669"/>
    <property type="project" value="InterPro"/>
</dbReference>
<proteinExistence type="predicted"/>
<evidence type="ECO:0000256" key="4">
    <source>
        <dbReference type="ARBA" id="ARBA00022692"/>
    </source>
</evidence>
<evidence type="ECO:0000256" key="6">
    <source>
        <dbReference type="ARBA" id="ARBA00023136"/>
    </source>
</evidence>
<keyword evidence="5 8" id="KW-1133">Transmembrane helix</keyword>
<dbReference type="SMART" id="SM00267">
    <property type="entry name" value="GGDEF"/>
    <property type="match status" value="1"/>
</dbReference>
<evidence type="ECO:0000256" key="7">
    <source>
        <dbReference type="ARBA" id="ARBA00034247"/>
    </source>
</evidence>
<keyword evidence="11" id="KW-1185">Reference proteome</keyword>
<comment type="catalytic activity">
    <reaction evidence="7">
        <text>2 GTP = 3',3'-c-di-GMP + 2 diphosphate</text>
        <dbReference type="Rhea" id="RHEA:24898"/>
        <dbReference type="ChEBI" id="CHEBI:33019"/>
        <dbReference type="ChEBI" id="CHEBI:37565"/>
        <dbReference type="ChEBI" id="CHEBI:58805"/>
        <dbReference type="EC" id="2.7.7.65"/>
    </reaction>
</comment>
<dbReference type="PANTHER" id="PTHR45138:SF9">
    <property type="entry name" value="DIGUANYLATE CYCLASE DGCM-RELATED"/>
    <property type="match status" value="1"/>
</dbReference>
<evidence type="ECO:0000256" key="5">
    <source>
        <dbReference type="ARBA" id="ARBA00022989"/>
    </source>
</evidence>
<name>A0A506U5P7_9HYPH</name>
<dbReference type="EC" id="2.7.7.65" evidence="2"/>